<gene>
    <name evidence="1" type="ORF">AVEN_54574_1</name>
</gene>
<comment type="caution">
    <text evidence="1">The sequence shown here is derived from an EMBL/GenBank/DDBJ whole genome shotgun (WGS) entry which is preliminary data.</text>
</comment>
<sequence>MPLIEEDLVSLDDSRRVAEERLLQTVRKLSKNATLQKLYYDFLEEYENLNHVEKKTKENLTTVNYYMPHHGVFKPGSTSTILRVVFNASTPTIGKSYKPKVQTSLILC</sequence>
<dbReference type="OrthoDB" id="8065733at2759"/>
<organism evidence="1 2">
    <name type="scientific">Araneus ventricosus</name>
    <name type="common">Orbweaver spider</name>
    <name type="synonym">Epeira ventricosa</name>
    <dbReference type="NCBI Taxonomy" id="182803"/>
    <lineage>
        <taxon>Eukaryota</taxon>
        <taxon>Metazoa</taxon>
        <taxon>Ecdysozoa</taxon>
        <taxon>Arthropoda</taxon>
        <taxon>Chelicerata</taxon>
        <taxon>Arachnida</taxon>
        <taxon>Araneae</taxon>
        <taxon>Araneomorphae</taxon>
        <taxon>Entelegynae</taxon>
        <taxon>Araneoidea</taxon>
        <taxon>Araneidae</taxon>
        <taxon>Araneus</taxon>
    </lineage>
</organism>
<proteinExistence type="predicted"/>
<evidence type="ECO:0000313" key="2">
    <source>
        <dbReference type="Proteomes" id="UP000499080"/>
    </source>
</evidence>
<accession>A0A4Y2BMJ0</accession>
<dbReference type="EMBL" id="BGPR01000090">
    <property type="protein sequence ID" value="GBL92917.1"/>
    <property type="molecule type" value="Genomic_DNA"/>
</dbReference>
<dbReference type="AlphaFoldDB" id="A0A4Y2BMJ0"/>
<protein>
    <submittedName>
        <fullName evidence="1">Uncharacterized protein</fullName>
    </submittedName>
</protein>
<name>A0A4Y2BMJ0_ARAVE</name>
<dbReference type="Proteomes" id="UP000499080">
    <property type="component" value="Unassembled WGS sequence"/>
</dbReference>
<reference evidence="1 2" key="1">
    <citation type="journal article" date="2019" name="Sci. Rep.">
        <title>Orb-weaving spider Araneus ventricosus genome elucidates the spidroin gene catalogue.</title>
        <authorList>
            <person name="Kono N."/>
            <person name="Nakamura H."/>
            <person name="Ohtoshi R."/>
            <person name="Moran D.A.P."/>
            <person name="Shinohara A."/>
            <person name="Yoshida Y."/>
            <person name="Fujiwara M."/>
            <person name="Mori M."/>
            <person name="Tomita M."/>
            <person name="Arakawa K."/>
        </authorList>
    </citation>
    <scope>NUCLEOTIDE SEQUENCE [LARGE SCALE GENOMIC DNA]</scope>
</reference>
<dbReference type="PANTHER" id="PTHR47331:SF1">
    <property type="entry name" value="GAG-LIKE PROTEIN"/>
    <property type="match status" value="1"/>
</dbReference>
<keyword evidence="2" id="KW-1185">Reference proteome</keyword>
<dbReference type="PANTHER" id="PTHR47331">
    <property type="entry name" value="PHD-TYPE DOMAIN-CONTAINING PROTEIN"/>
    <property type="match status" value="1"/>
</dbReference>
<evidence type="ECO:0000313" key="1">
    <source>
        <dbReference type="EMBL" id="GBL92917.1"/>
    </source>
</evidence>